<reference evidence="1" key="1">
    <citation type="submission" date="2018-05" db="EMBL/GenBank/DDBJ databases">
        <authorList>
            <person name="Lanie J.A."/>
            <person name="Ng W.-L."/>
            <person name="Kazmierczak K.M."/>
            <person name="Andrzejewski T.M."/>
            <person name="Davidsen T.M."/>
            <person name="Wayne K.J."/>
            <person name="Tettelin H."/>
            <person name="Glass J.I."/>
            <person name="Rusch D."/>
            <person name="Podicherti R."/>
            <person name="Tsui H.-C.T."/>
            <person name="Winkler M.E."/>
        </authorList>
    </citation>
    <scope>NUCLEOTIDE SEQUENCE</scope>
</reference>
<proteinExistence type="predicted"/>
<sequence length="92" mass="11134">MNYLNKDVLSIINDYSNSLNHYDKFRYCLNDIKNIEYQSDLVFSSRKSNEDVVIYFINITHRYFMDDDGLNCESKLKLKIFKNKEKRLSLNY</sequence>
<dbReference type="EMBL" id="UINC01008715">
    <property type="protein sequence ID" value="SVA39187.1"/>
    <property type="molecule type" value="Genomic_DNA"/>
</dbReference>
<gene>
    <name evidence="1" type="ORF">METZ01_LOCUS92041</name>
</gene>
<evidence type="ECO:0000313" key="1">
    <source>
        <dbReference type="EMBL" id="SVA39187.1"/>
    </source>
</evidence>
<protein>
    <submittedName>
        <fullName evidence="1">Uncharacterized protein</fullName>
    </submittedName>
</protein>
<organism evidence="1">
    <name type="scientific">marine metagenome</name>
    <dbReference type="NCBI Taxonomy" id="408172"/>
    <lineage>
        <taxon>unclassified sequences</taxon>
        <taxon>metagenomes</taxon>
        <taxon>ecological metagenomes</taxon>
    </lineage>
</organism>
<accession>A0A381VHQ4</accession>
<dbReference type="AlphaFoldDB" id="A0A381VHQ4"/>
<name>A0A381VHQ4_9ZZZZ</name>